<keyword evidence="2" id="KW-1185">Reference proteome</keyword>
<reference evidence="1 3" key="1">
    <citation type="journal article" date="2020" name="Stud. Mycol.">
        <title>101 Dothideomycetes genomes: a test case for predicting lifestyles and emergence of pathogens.</title>
        <authorList>
            <person name="Haridas S."/>
            <person name="Albert R."/>
            <person name="Binder M."/>
            <person name="Bloem J."/>
            <person name="Labutti K."/>
            <person name="Salamov A."/>
            <person name="Andreopoulos B."/>
            <person name="Baker S."/>
            <person name="Barry K."/>
            <person name="Bills G."/>
            <person name="Bluhm B."/>
            <person name="Cannon C."/>
            <person name="Castanera R."/>
            <person name="Culley D."/>
            <person name="Daum C."/>
            <person name="Ezra D."/>
            <person name="Gonzalez J."/>
            <person name="Henrissat B."/>
            <person name="Kuo A."/>
            <person name="Liang C."/>
            <person name="Lipzen A."/>
            <person name="Lutzoni F."/>
            <person name="Magnuson J."/>
            <person name="Mondo S."/>
            <person name="Nolan M."/>
            <person name="Ohm R."/>
            <person name="Pangilinan J."/>
            <person name="Park H.-J."/>
            <person name="Ramirez L."/>
            <person name="Alfaro M."/>
            <person name="Sun H."/>
            <person name="Tritt A."/>
            <person name="Yoshinaga Y."/>
            <person name="Zwiers L.-H."/>
            <person name="Turgeon B."/>
            <person name="Goodwin S."/>
            <person name="Spatafora J."/>
            <person name="Crous P."/>
            <person name="Grigoriev I."/>
        </authorList>
    </citation>
    <scope>NUCLEOTIDE SEQUENCE</scope>
    <source>
        <strain evidence="1 3">CBS 304.34</strain>
    </source>
</reference>
<organism evidence="1">
    <name type="scientific">Mytilinidion resinicola</name>
    <dbReference type="NCBI Taxonomy" id="574789"/>
    <lineage>
        <taxon>Eukaryota</taxon>
        <taxon>Fungi</taxon>
        <taxon>Dikarya</taxon>
        <taxon>Ascomycota</taxon>
        <taxon>Pezizomycotina</taxon>
        <taxon>Dothideomycetes</taxon>
        <taxon>Pleosporomycetidae</taxon>
        <taxon>Mytilinidiales</taxon>
        <taxon>Mytilinidiaceae</taxon>
        <taxon>Mytilinidion</taxon>
    </lineage>
</organism>
<dbReference type="Proteomes" id="UP000504636">
    <property type="component" value="Unplaced"/>
</dbReference>
<dbReference type="EMBL" id="MU003708">
    <property type="protein sequence ID" value="KAF2805922.1"/>
    <property type="molecule type" value="Genomic_DNA"/>
</dbReference>
<proteinExistence type="predicted"/>
<accession>A0A6A6YAS9</accession>
<dbReference type="GeneID" id="54461619"/>
<evidence type="ECO:0000313" key="3">
    <source>
        <dbReference type="RefSeq" id="XP_033572886.1"/>
    </source>
</evidence>
<gene>
    <name evidence="1 3" type="ORF">BDZ99DRAFT_466232</name>
</gene>
<dbReference type="RefSeq" id="XP_033572886.1">
    <property type="nucleotide sequence ID" value="XM_033720726.1"/>
</dbReference>
<reference evidence="3" key="2">
    <citation type="submission" date="2020-04" db="EMBL/GenBank/DDBJ databases">
        <authorList>
            <consortium name="NCBI Genome Project"/>
        </authorList>
    </citation>
    <scope>NUCLEOTIDE SEQUENCE</scope>
    <source>
        <strain evidence="3">CBS 304.34</strain>
    </source>
</reference>
<protein>
    <submittedName>
        <fullName evidence="1 3">Uncharacterized protein</fullName>
    </submittedName>
</protein>
<dbReference type="AlphaFoldDB" id="A0A6A6YAS9"/>
<evidence type="ECO:0000313" key="1">
    <source>
        <dbReference type="EMBL" id="KAF2805922.1"/>
    </source>
</evidence>
<name>A0A6A6YAS9_9PEZI</name>
<sequence length="198" mass="22505">MAMYDLYYAIYVTLNNHLYVMVGPDRAWAKDSERIKEIVLRATSLGLQICRLKQTFIPLRDILKYELQKGIGWPNHSSFEGPVGSETLLFDAEYLLEPEDENDDLLVIQNTAGDDDDGEDPNDRYWVLLSHYHGLLNRQARTPGSLSEYEEAILERLFAQIPVFQISWTMLIPTISRNANSSLICGSSLATVAHPTQL</sequence>
<reference evidence="3" key="3">
    <citation type="submission" date="2025-04" db="UniProtKB">
        <authorList>
            <consortium name="RefSeq"/>
        </authorList>
    </citation>
    <scope>IDENTIFICATION</scope>
    <source>
        <strain evidence="3">CBS 304.34</strain>
    </source>
</reference>
<evidence type="ECO:0000313" key="2">
    <source>
        <dbReference type="Proteomes" id="UP000504636"/>
    </source>
</evidence>